<organism evidence="11 12">
    <name type="scientific">Bacillus thermozeamaize</name>
    <dbReference type="NCBI Taxonomy" id="230954"/>
    <lineage>
        <taxon>Bacteria</taxon>
        <taxon>Bacillati</taxon>
        <taxon>Bacillota</taxon>
        <taxon>Bacilli</taxon>
        <taxon>Bacillales</taxon>
        <taxon>Bacillaceae</taxon>
        <taxon>Bacillus</taxon>
    </lineage>
</organism>
<feature type="binding site" evidence="9">
    <location>
        <begin position="75"/>
        <end position="78"/>
    </location>
    <ligand>
        <name>substrate</name>
    </ligand>
</feature>
<dbReference type="EMBL" id="LZRT01000093">
    <property type="protein sequence ID" value="OUM86226.1"/>
    <property type="molecule type" value="Genomic_DNA"/>
</dbReference>
<reference evidence="12" key="1">
    <citation type="submission" date="2016-06" db="EMBL/GenBank/DDBJ databases">
        <authorList>
            <person name="Nascimento L."/>
            <person name="Pereira R.V."/>
            <person name="Martins L.F."/>
            <person name="Quaggio R.B."/>
            <person name="Silva A.M."/>
            <person name="Setubal J.C."/>
        </authorList>
    </citation>
    <scope>NUCLEOTIDE SEQUENCE [LARGE SCALE GENOMIC DNA]</scope>
</reference>
<dbReference type="PANTHER" id="PTHR33254">
    <property type="entry name" value="4-HYDROXY-4-METHYL-2-OXOGLUTARATE ALDOLASE 3-RELATED"/>
    <property type="match status" value="1"/>
</dbReference>
<dbReference type="PANTHER" id="PTHR33254:SF4">
    <property type="entry name" value="4-HYDROXY-4-METHYL-2-OXOGLUTARATE ALDOLASE 3-RELATED"/>
    <property type="match status" value="1"/>
</dbReference>
<keyword evidence="9" id="KW-0460">Magnesium</keyword>
<feature type="binding site" evidence="9">
    <location>
        <position position="98"/>
    </location>
    <ligand>
        <name>Mg(2+)</name>
        <dbReference type="ChEBI" id="CHEBI:18420"/>
    </ligand>
</feature>
<evidence type="ECO:0000256" key="7">
    <source>
        <dbReference type="ARBA" id="ARBA00025046"/>
    </source>
</evidence>
<evidence type="ECO:0000313" key="11">
    <source>
        <dbReference type="EMBL" id="OUM86226.1"/>
    </source>
</evidence>
<comment type="caution">
    <text evidence="11">The sequence shown here is derived from an EMBL/GenBank/DDBJ whole genome shotgun (WGS) entry which is preliminary data.</text>
</comment>
<evidence type="ECO:0000256" key="8">
    <source>
        <dbReference type="ARBA" id="ARBA00047973"/>
    </source>
</evidence>
<dbReference type="Proteomes" id="UP000196475">
    <property type="component" value="Unassembled WGS sequence"/>
</dbReference>
<evidence type="ECO:0000256" key="5">
    <source>
        <dbReference type="ARBA" id="ARBA00022723"/>
    </source>
</evidence>
<dbReference type="GO" id="GO:0051252">
    <property type="term" value="P:regulation of RNA metabolic process"/>
    <property type="evidence" value="ECO:0007669"/>
    <property type="project" value="InterPro"/>
</dbReference>
<gene>
    <name evidence="11" type="ORF">BAA01_06210</name>
</gene>
<evidence type="ECO:0000256" key="9">
    <source>
        <dbReference type="PIRSR" id="PIRSR605493-1"/>
    </source>
</evidence>
<evidence type="ECO:0000313" key="12">
    <source>
        <dbReference type="Proteomes" id="UP000196475"/>
    </source>
</evidence>
<dbReference type="GO" id="GO:0008428">
    <property type="term" value="F:ribonuclease inhibitor activity"/>
    <property type="evidence" value="ECO:0007669"/>
    <property type="project" value="InterPro"/>
</dbReference>
<dbReference type="InterPro" id="IPR005493">
    <property type="entry name" value="RraA/RraA-like"/>
</dbReference>
<dbReference type="InterPro" id="IPR036704">
    <property type="entry name" value="RraA/RraA-like_sf"/>
</dbReference>
<comment type="cofactor">
    <cofactor evidence="9">
        <name>Mg(2+)</name>
        <dbReference type="ChEBI" id="CHEBI:18420"/>
    </cofactor>
</comment>
<sequence>MSWKTADLCDAFGQEVQVCQPLFRSFGGNQRFCGPVATVRVYEDNVLVKQAIESVPAGSVLVVDGGGSTSCALLGDNLAAIAVSRGLAGFIIHGCVRDTAELAKMQVGIYALASNPRKSNKQGKGQRDITLWFAGAEWTPGAWVYADEDGILVAPRALHT</sequence>
<evidence type="ECO:0000256" key="10">
    <source>
        <dbReference type="RuleBase" id="RU004338"/>
    </source>
</evidence>
<dbReference type="Pfam" id="PF03737">
    <property type="entry name" value="RraA-like"/>
    <property type="match status" value="1"/>
</dbReference>
<evidence type="ECO:0000256" key="6">
    <source>
        <dbReference type="ARBA" id="ARBA00023239"/>
    </source>
</evidence>
<dbReference type="Gene3D" id="3.50.30.40">
    <property type="entry name" value="Ribonuclease E inhibitor RraA/RraA-like"/>
    <property type="match status" value="1"/>
</dbReference>
<dbReference type="GO" id="GO:0008948">
    <property type="term" value="F:oxaloacetate decarboxylase activity"/>
    <property type="evidence" value="ECO:0007669"/>
    <property type="project" value="UniProtKB-EC"/>
</dbReference>
<proteinExistence type="inferred from homology"/>
<dbReference type="EC" id="4.1.1.112" evidence="10"/>
<dbReference type="NCBIfam" id="TIGR01935">
    <property type="entry name" value="NOT-MenG"/>
    <property type="match status" value="1"/>
</dbReference>
<comment type="catalytic activity">
    <reaction evidence="1 10">
        <text>4-hydroxy-4-methyl-2-oxoglutarate = 2 pyruvate</text>
        <dbReference type="Rhea" id="RHEA:22748"/>
        <dbReference type="ChEBI" id="CHEBI:15361"/>
        <dbReference type="ChEBI" id="CHEBI:58276"/>
        <dbReference type="EC" id="4.1.3.17"/>
    </reaction>
</comment>
<evidence type="ECO:0000256" key="4">
    <source>
        <dbReference type="ARBA" id="ARBA00011233"/>
    </source>
</evidence>
<dbReference type="InterPro" id="IPR010203">
    <property type="entry name" value="RraA"/>
</dbReference>
<dbReference type="EC" id="4.1.3.17" evidence="10"/>
<protein>
    <recommendedName>
        <fullName evidence="10">4-hydroxy-4-methyl-2-oxoglutarate aldolase</fullName>
        <shortName evidence="10">HMG aldolase</shortName>
        <ecNumber evidence="10">4.1.1.112</ecNumber>
        <ecNumber evidence="10">4.1.3.17</ecNumber>
    </recommendedName>
    <alternativeName>
        <fullName evidence="10">Oxaloacetate decarboxylase</fullName>
    </alternativeName>
</protein>
<comment type="similarity">
    <text evidence="3 10">Belongs to the class II aldolase/RraA-like family.</text>
</comment>
<dbReference type="CDD" id="cd16841">
    <property type="entry name" value="RraA_family"/>
    <property type="match status" value="1"/>
</dbReference>
<dbReference type="SUPFAM" id="SSF89562">
    <property type="entry name" value="RraA-like"/>
    <property type="match status" value="1"/>
</dbReference>
<feature type="binding site" evidence="9">
    <location>
        <position position="97"/>
    </location>
    <ligand>
        <name>substrate</name>
    </ligand>
</feature>
<evidence type="ECO:0000256" key="3">
    <source>
        <dbReference type="ARBA" id="ARBA00008621"/>
    </source>
</evidence>
<comment type="subunit">
    <text evidence="4 10">Homotrimer.</text>
</comment>
<evidence type="ECO:0000256" key="2">
    <source>
        <dbReference type="ARBA" id="ARBA00001968"/>
    </source>
</evidence>
<evidence type="ECO:0000256" key="1">
    <source>
        <dbReference type="ARBA" id="ARBA00001342"/>
    </source>
</evidence>
<dbReference type="GO" id="GO:0047443">
    <property type="term" value="F:4-hydroxy-4-methyl-2-oxoglutarate aldolase activity"/>
    <property type="evidence" value="ECO:0007669"/>
    <property type="project" value="UniProtKB-EC"/>
</dbReference>
<keyword evidence="5 9" id="KW-0479">Metal-binding</keyword>
<dbReference type="AlphaFoldDB" id="A0A1Y3PJB0"/>
<comment type="cofactor">
    <cofactor evidence="2 10">
        <name>a divalent metal cation</name>
        <dbReference type="ChEBI" id="CHEBI:60240"/>
    </cofactor>
</comment>
<comment type="function">
    <text evidence="7 10">Catalyzes the aldol cleavage of 4-hydroxy-4-methyl-2-oxoglutarate (HMG) into 2 molecules of pyruvate. Also contains a secondary oxaloacetate (OAA) decarboxylase activity due to the common pyruvate enolate transition state formed following C-C bond cleavage in the retro-aldol and decarboxylation reactions.</text>
</comment>
<keyword evidence="6 10" id="KW-0456">Lyase</keyword>
<name>A0A1Y3PJB0_9BACI</name>
<dbReference type="GO" id="GO:0046872">
    <property type="term" value="F:metal ion binding"/>
    <property type="evidence" value="ECO:0007669"/>
    <property type="project" value="UniProtKB-KW"/>
</dbReference>
<comment type="catalytic activity">
    <reaction evidence="8 10">
        <text>oxaloacetate + H(+) = pyruvate + CO2</text>
        <dbReference type="Rhea" id="RHEA:15641"/>
        <dbReference type="ChEBI" id="CHEBI:15361"/>
        <dbReference type="ChEBI" id="CHEBI:15378"/>
        <dbReference type="ChEBI" id="CHEBI:16452"/>
        <dbReference type="ChEBI" id="CHEBI:16526"/>
        <dbReference type="EC" id="4.1.1.112"/>
    </reaction>
</comment>
<accession>A0A1Y3PJB0</accession>
<dbReference type="NCBIfam" id="NF006875">
    <property type="entry name" value="PRK09372.1"/>
    <property type="match status" value="1"/>
</dbReference>